<dbReference type="PANTHER" id="PTHR34271">
    <property type="entry name" value="NUCLEOLAR HISTONE METHYLTRANSFERASE-RELATED PROTEIN"/>
    <property type="match status" value="1"/>
</dbReference>
<dbReference type="Pfam" id="PF10440">
    <property type="entry name" value="WIYLD"/>
    <property type="match status" value="1"/>
</dbReference>
<reference evidence="2" key="1">
    <citation type="submission" date="2023-10" db="EMBL/GenBank/DDBJ databases">
        <authorList>
            <person name="Domelevo Entfellner J.-B."/>
        </authorList>
    </citation>
    <scope>NUCLEOTIDE SEQUENCE</scope>
</reference>
<dbReference type="Gene3D" id="1.10.8.850">
    <property type="entry name" value="Histone-lysine N methyltransferase , C-terminal domain-like"/>
    <property type="match status" value="1"/>
</dbReference>
<dbReference type="EMBL" id="OY731407">
    <property type="protein sequence ID" value="CAJ1976200.1"/>
    <property type="molecule type" value="Genomic_DNA"/>
</dbReference>
<sequence>MAPKRPTKQKGESRMDAALDAMHLYGFPRKLVRTTVQSLLKVYGGNEGWVFIEDSGYTLLIDTLLENQVNPSPQVGLIEANPGDDPNEVTPAGCSNKAILACCEAQTSDNDDTLLTNQALDTVLASSETGSQLLIKGVDTKPTTRELEKKCGSQLPIKDEDTISTTRKIGTALPFQSVDISSVNGGPVNKLLIRAASETFIKAASISAERKTECQPPRSLALRENHGPKSPELVTRLNHKRRKPCYGWISDDEEEEENLTKLKHTPPL</sequence>
<protein>
    <recommendedName>
        <fullName evidence="1">WIYLD domain-containing protein</fullName>
    </recommendedName>
</protein>
<evidence type="ECO:0000313" key="2">
    <source>
        <dbReference type="EMBL" id="CAJ1976200.1"/>
    </source>
</evidence>
<gene>
    <name evidence="2" type="ORF">AYBTSS11_LOCUS28336</name>
</gene>
<dbReference type="InterPro" id="IPR018848">
    <property type="entry name" value="WIYLD_domain"/>
</dbReference>
<keyword evidence="3" id="KW-1185">Reference proteome</keyword>
<feature type="domain" description="WIYLD" evidence="1">
    <location>
        <begin position="9"/>
        <end position="68"/>
    </location>
</feature>
<proteinExistence type="predicted"/>
<evidence type="ECO:0000313" key="3">
    <source>
        <dbReference type="Proteomes" id="UP001189624"/>
    </source>
</evidence>
<dbReference type="PANTHER" id="PTHR34271:SF1">
    <property type="entry name" value="NUCLEOLAR HISTONE METHYLTRANSFERASE-RELATED PROTEIN"/>
    <property type="match status" value="1"/>
</dbReference>
<dbReference type="Gramene" id="rna-AYBTSS11_LOCUS28336">
    <property type="protein sequence ID" value="CAJ1976200.1"/>
    <property type="gene ID" value="gene-AYBTSS11_LOCUS28336"/>
</dbReference>
<accession>A0AA86T8W3</accession>
<dbReference type="AlphaFoldDB" id="A0AA86T8W3"/>
<dbReference type="InterPro" id="IPR043017">
    <property type="entry name" value="WIYLD_dom_sf"/>
</dbReference>
<name>A0AA86T8W3_9FABA</name>
<organism evidence="2 3">
    <name type="scientific">Sphenostylis stenocarpa</name>
    <dbReference type="NCBI Taxonomy" id="92480"/>
    <lineage>
        <taxon>Eukaryota</taxon>
        <taxon>Viridiplantae</taxon>
        <taxon>Streptophyta</taxon>
        <taxon>Embryophyta</taxon>
        <taxon>Tracheophyta</taxon>
        <taxon>Spermatophyta</taxon>
        <taxon>Magnoliopsida</taxon>
        <taxon>eudicotyledons</taxon>
        <taxon>Gunneridae</taxon>
        <taxon>Pentapetalae</taxon>
        <taxon>rosids</taxon>
        <taxon>fabids</taxon>
        <taxon>Fabales</taxon>
        <taxon>Fabaceae</taxon>
        <taxon>Papilionoideae</taxon>
        <taxon>50 kb inversion clade</taxon>
        <taxon>NPAAA clade</taxon>
        <taxon>indigoferoid/millettioid clade</taxon>
        <taxon>Phaseoleae</taxon>
        <taxon>Sphenostylis</taxon>
    </lineage>
</organism>
<dbReference type="Proteomes" id="UP001189624">
    <property type="component" value="Chromosome 10"/>
</dbReference>
<evidence type="ECO:0000259" key="1">
    <source>
        <dbReference type="Pfam" id="PF10440"/>
    </source>
</evidence>